<comment type="caution">
    <text evidence="2">The sequence shown here is derived from an EMBL/GenBank/DDBJ whole genome shotgun (WGS) entry which is preliminary data.</text>
</comment>
<feature type="non-terminal residue" evidence="2">
    <location>
        <position position="370"/>
    </location>
</feature>
<dbReference type="Proteomes" id="UP001141552">
    <property type="component" value="Unassembled WGS sequence"/>
</dbReference>
<dbReference type="Gene3D" id="3.50.50.60">
    <property type="entry name" value="FAD/NAD(P)-binding domain"/>
    <property type="match status" value="2"/>
</dbReference>
<keyword evidence="3" id="KW-1185">Reference proteome</keyword>
<evidence type="ECO:0000259" key="1">
    <source>
        <dbReference type="Pfam" id="PF01266"/>
    </source>
</evidence>
<dbReference type="Pfam" id="PF01266">
    <property type="entry name" value="DAO"/>
    <property type="match status" value="1"/>
</dbReference>
<dbReference type="AlphaFoldDB" id="A0A9Q0JL78"/>
<sequence length="370" mass="39879">MLAVPVQNDLGKDSHAVSDSPLLEIAKAIKFPVPLLSASDSSVTAFTVVRKSFDARKLVSLQPRAYEFIDDLEPQVGFIDHLSKERVSGDLFSVIDICKRAEDRMLLEGGGCDGDSGSVGSERHGRVMKRKPKIAVVGSGPSGLFAALVLAELGADVTLIERDQPVEQRGRDIGALMVRRILELESNFCFGKVSIRFGTRVDDLIIENAQMLHSHNIDLVPEDFAYSGLATDVHRGRGKVPVADYKVASYDFDALNFHGPLAGVEFQREFERRAALMGGGDFVLPGFILKLFKMGLRTSSPVQISRSRDTYESTSVEGLYPVGEGAGYAGGIVSSAVDGMNSGFAVAKKFGLYIDGIESFLGKAQSAGLV</sequence>
<feature type="domain" description="FAD dependent oxidoreductase" evidence="1">
    <location>
        <begin position="133"/>
        <end position="244"/>
    </location>
</feature>
<proteinExistence type="predicted"/>
<accession>A0A9Q0JL78</accession>
<organism evidence="2 3">
    <name type="scientific">Turnera subulata</name>
    <dbReference type="NCBI Taxonomy" id="218843"/>
    <lineage>
        <taxon>Eukaryota</taxon>
        <taxon>Viridiplantae</taxon>
        <taxon>Streptophyta</taxon>
        <taxon>Embryophyta</taxon>
        <taxon>Tracheophyta</taxon>
        <taxon>Spermatophyta</taxon>
        <taxon>Magnoliopsida</taxon>
        <taxon>eudicotyledons</taxon>
        <taxon>Gunneridae</taxon>
        <taxon>Pentapetalae</taxon>
        <taxon>rosids</taxon>
        <taxon>fabids</taxon>
        <taxon>Malpighiales</taxon>
        <taxon>Passifloraceae</taxon>
        <taxon>Turnera</taxon>
    </lineage>
</organism>
<dbReference type="OrthoDB" id="2690153at2759"/>
<gene>
    <name evidence="2" type="ORF">Tsubulata_008224</name>
</gene>
<dbReference type="EMBL" id="JAKUCV010001565">
    <property type="protein sequence ID" value="KAJ4845818.1"/>
    <property type="molecule type" value="Genomic_DNA"/>
</dbReference>
<dbReference type="PANTHER" id="PTHR42842">
    <property type="entry name" value="FAD/NAD(P)-BINDING OXIDOREDUCTASE"/>
    <property type="match status" value="1"/>
</dbReference>
<dbReference type="PRINTS" id="PR00419">
    <property type="entry name" value="ADXRDTASE"/>
</dbReference>
<dbReference type="PANTHER" id="PTHR42842:SF3">
    <property type="entry name" value="FAD_NAD(P)-BINDING OXIDOREDUCTASE FAMILY PROTEIN"/>
    <property type="match status" value="1"/>
</dbReference>
<protein>
    <recommendedName>
        <fullName evidence="1">FAD dependent oxidoreductase domain-containing protein</fullName>
    </recommendedName>
</protein>
<dbReference type="InterPro" id="IPR006076">
    <property type="entry name" value="FAD-dep_OxRdtase"/>
</dbReference>
<dbReference type="SUPFAM" id="SSF51905">
    <property type="entry name" value="FAD/NAD(P)-binding domain"/>
    <property type="match status" value="1"/>
</dbReference>
<dbReference type="InterPro" id="IPR028348">
    <property type="entry name" value="FAD-binding_protein"/>
</dbReference>
<reference evidence="2" key="1">
    <citation type="submission" date="2022-02" db="EMBL/GenBank/DDBJ databases">
        <authorList>
            <person name="Henning P.M."/>
            <person name="McCubbin A.G."/>
            <person name="Shore J.S."/>
        </authorList>
    </citation>
    <scope>NUCLEOTIDE SEQUENCE</scope>
    <source>
        <strain evidence="2">F60SS</strain>
        <tissue evidence="2">Leaves</tissue>
    </source>
</reference>
<name>A0A9Q0JL78_9ROSI</name>
<reference evidence="2" key="2">
    <citation type="journal article" date="2023" name="Plants (Basel)">
        <title>Annotation of the Turnera subulata (Passifloraceae) Draft Genome Reveals the S-Locus Evolved after the Divergence of Turneroideae from Passifloroideae in a Stepwise Manner.</title>
        <authorList>
            <person name="Henning P.M."/>
            <person name="Roalson E.H."/>
            <person name="Mir W."/>
            <person name="McCubbin A.G."/>
            <person name="Shore J.S."/>
        </authorList>
    </citation>
    <scope>NUCLEOTIDE SEQUENCE</scope>
    <source>
        <strain evidence="2">F60SS</strain>
    </source>
</reference>
<dbReference type="InterPro" id="IPR036188">
    <property type="entry name" value="FAD/NAD-bd_sf"/>
</dbReference>
<evidence type="ECO:0000313" key="3">
    <source>
        <dbReference type="Proteomes" id="UP001141552"/>
    </source>
</evidence>
<evidence type="ECO:0000313" key="2">
    <source>
        <dbReference type="EMBL" id="KAJ4845818.1"/>
    </source>
</evidence>